<protein>
    <submittedName>
        <fullName evidence="3">Transposase</fullName>
    </submittedName>
</protein>
<dbReference type="EMBL" id="UYRT01103226">
    <property type="protein sequence ID" value="VDN43575.1"/>
    <property type="molecule type" value="Genomic_DNA"/>
</dbReference>
<proteinExistence type="predicted"/>
<name>A0A183EVH9_9BILA</name>
<accession>A0A183EVH9</accession>
<evidence type="ECO:0000313" key="2">
    <source>
        <dbReference type="Proteomes" id="UP000271098"/>
    </source>
</evidence>
<evidence type="ECO:0000313" key="3">
    <source>
        <dbReference type="WBParaSite" id="GPUH_0002500001-mRNA-1"/>
    </source>
</evidence>
<reference evidence="3" key="1">
    <citation type="submission" date="2016-06" db="UniProtKB">
        <authorList>
            <consortium name="WormBaseParasite"/>
        </authorList>
    </citation>
    <scope>IDENTIFICATION</scope>
</reference>
<organism evidence="3">
    <name type="scientific">Gongylonema pulchrum</name>
    <dbReference type="NCBI Taxonomy" id="637853"/>
    <lineage>
        <taxon>Eukaryota</taxon>
        <taxon>Metazoa</taxon>
        <taxon>Ecdysozoa</taxon>
        <taxon>Nematoda</taxon>
        <taxon>Chromadorea</taxon>
        <taxon>Rhabditida</taxon>
        <taxon>Spirurina</taxon>
        <taxon>Spiruromorpha</taxon>
        <taxon>Spiruroidea</taxon>
        <taxon>Gongylonematidae</taxon>
        <taxon>Gongylonema</taxon>
    </lineage>
</organism>
<dbReference type="Proteomes" id="UP000271098">
    <property type="component" value="Unassembled WGS sequence"/>
</dbReference>
<sequence>MYGERTVWIGFSDVTVHELEKRVVERWPVPCVELFDETMNGSSDKTRFCGCAWCVRDACGLTCAVMTWYVSSKISSTVSIC</sequence>
<dbReference type="OrthoDB" id="331948at2759"/>
<keyword evidence="2" id="KW-1185">Reference proteome</keyword>
<dbReference type="AlphaFoldDB" id="A0A183EVH9"/>
<gene>
    <name evidence="1" type="ORF">GPUH_LOCUS24971</name>
</gene>
<dbReference type="WBParaSite" id="GPUH_0002500001-mRNA-1">
    <property type="protein sequence ID" value="GPUH_0002500001-mRNA-1"/>
    <property type="gene ID" value="GPUH_0002500001"/>
</dbReference>
<evidence type="ECO:0000313" key="1">
    <source>
        <dbReference type="EMBL" id="VDN43575.1"/>
    </source>
</evidence>
<reference evidence="1 2" key="2">
    <citation type="submission" date="2018-11" db="EMBL/GenBank/DDBJ databases">
        <authorList>
            <consortium name="Pathogen Informatics"/>
        </authorList>
    </citation>
    <scope>NUCLEOTIDE SEQUENCE [LARGE SCALE GENOMIC DNA]</scope>
</reference>